<organism evidence="1 2">
    <name type="scientific">Microbacterium amylolyticum</name>
    <dbReference type="NCBI Taxonomy" id="936337"/>
    <lineage>
        <taxon>Bacteria</taxon>
        <taxon>Bacillati</taxon>
        <taxon>Actinomycetota</taxon>
        <taxon>Actinomycetes</taxon>
        <taxon>Micrococcales</taxon>
        <taxon>Microbacteriaceae</taxon>
        <taxon>Microbacterium</taxon>
    </lineage>
</organism>
<gene>
    <name evidence="1" type="ORF">JOF34_001881</name>
</gene>
<protein>
    <submittedName>
        <fullName evidence="1">DNA-binding transcriptional LysR family regulator</fullName>
    </submittedName>
</protein>
<name>A0ABS4ZK32_9MICO</name>
<reference evidence="1 2" key="1">
    <citation type="submission" date="2021-03" db="EMBL/GenBank/DDBJ databases">
        <title>Sequencing the genomes of 1000 actinobacteria strains.</title>
        <authorList>
            <person name="Klenk H.-P."/>
        </authorList>
    </citation>
    <scope>NUCLEOTIDE SEQUENCE [LARGE SCALE GENOMIC DNA]</scope>
    <source>
        <strain evidence="1 2">DSM 24221</strain>
    </source>
</reference>
<evidence type="ECO:0000313" key="1">
    <source>
        <dbReference type="EMBL" id="MBP2437295.1"/>
    </source>
</evidence>
<keyword evidence="1" id="KW-0238">DNA-binding</keyword>
<dbReference type="EMBL" id="JAGIOL010000001">
    <property type="protein sequence ID" value="MBP2437295.1"/>
    <property type="molecule type" value="Genomic_DNA"/>
</dbReference>
<accession>A0ABS4ZK32</accession>
<comment type="caution">
    <text evidence="1">The sequence shown here is derived from an EMBL/GenBank/DDBJ whole genome shotgun (WGS) entry which is preliminary data.</text>
</comment>
<sequence length="99" mass="10582">MSQPGLSTSCRSWKPFASTSRLWRGALIVTRGFGVAVVPESIAAKRSADHLIRTPIADAPEWDVHLALTTNPTPAVRAFAAMFVPLADITDLQAELAPA</sequence>
<proteinExistence type="predicted"/>
<keyword evidence="2" id="KW-1185">Reference proteome</keyword>
<dbReference type="Proteomes" id="UP001519362">
    <property type="component" value="Unassembled WGS sequence"/>
</dbReference>
<dbReference type="GO" id="GO:0003677">
    <property type="term" value="F:DNA binding"/>
    <property type="evidence" value="ECO:0007669"/>
    <property type="project" value="UniProtKB-KW"/>
</dbReference>
<dbReference type="RefSeq" id="WP_165134339.1">
    <property type="nucleotide sequence ID" value="NZ_CP049253.1"/>
</dbReference>
<evidence type="ECO:0000313" key="2">
    <source>
        <dbReference type="Proteomes" id="UP001519362"/>
    </source>
</evidence>